<organism evidence="1 2">
    <name type="scientific">Candidatus Accumulibacter phosphatis</name>
    <dbReference type="NCBI Taxonomy" id="327160"/>
    <lineage>
        <taxon>Bacteria</taxon>
        <taxon>Pseudomonadati</taxon>
        <taxon>Pseudomonadota</taxon>
        <taxon>Betaproteobacteria</taxon>
        <taxon>Candidatus Accumulibacter</taxon>
    </lineage>
</organism>
<comment type="caution">
    <text evidence="1">The sequence shown here is derived from an EMBL/GenBank/DDBJ whole genome shotgun (WGS) entry which is preliminary data.</text>
</comment>
<dbReference type="AlphaFoldDB" id="A0A080LX93"/>
<sequence length="83" mass="9112">MDPFAALSGRFVINAVHSQVATPPPGKHLNRISKRMRARRHRPLSLPFFLGCPEILYPASTPRTSGACSAVSLAEKTLKIKED</sequence>
<proteinExistence type="predicted"/>
<gene>
    <name evidence="1" type="ORF">AW09_001445</name>
</gene>
<dbReference type="EMBL" id="JDVG02000249">
    <property type="protein sequence ID" value="KFB73301.1"/>
    <property type="molecule type" value="Genomic_DNA"/>
</dbReference>
<dbReference type="Proteomes" id="UP000020077">
    <property type="component" value="Unassembled WGS sequence"/>
</dbReference>
<evidence type="ECO:0000313" key="2">
    <source>
        <dbReference type="Proteomes" id="UP000020077"/>
    </source>
</evidence>
<protein>
    <submittedName>
        <fullName evidence="1">Uncharacterized protein</fullName>
    </submittedName>
</protein>
<accession>A0A080LX93</accession>
<evidence type="ECO:0000313" key="1">
    <source>
        <dbReference type="EMBL" id="KFB73301.1"/>
    </source>
</evidence>
<name>A0A080LX93_9PROT</name>
<reference evidence="1 2" key="1">
    <citation type="submission" date="2014-02" db="EMBL/GenBank/DDBJ databases">
        <title>Expanding our view of genomic diversity in Candidatus Accumulibacter clades.</title>
        <authorList>
            <person name="Skennerton C.T."/>
            <person name="Barr J.J."/>
            <person name="Slater F.R."/>
            <person name="Bond P.L."/>
            <person name="Tyson G.W."/>
        </authorList>
    </citation>
    <scope>NUCLEOTIDE SEQUENCE [LARGE SCALE GENOMIC DNA]</scope>
    <source>
        <strain evidence="2">BA-91</strain>
    </source>
</reference>